<dbReference type="Gene3D" id="3.30.420.10">
    <property type="entry name" value="Ribonuclease H-like superfamily/Ribonuclease H"/>
    <property type="match status" value="1"/>
</dbReference>
<evidence type="ECO:0000313" key="3">
    <source>
        <dbReference type="EMBL" id="OAN44212.1"/>
    </source>
</evidence>
<evidence type="ECO:0000256" key="1">
    <source>
        <dbReference type="SAM" id="MobiDB-lite"/>
    </source>
</evidence>
<evidence type="ECO:0000313" key="4">
    <source>
        <dbReference type="Proteomes" id="UP000078287"/>
    </source>
</evidence>
<dbReference type="InterPro" id="IPR002156">
    <property type="entry name" value="RNaseH_domain"/>
</dbReference>
<dbReference type="EMBL" id="LWQS01000071">
    <property type="protein sequence ID" value="OAN44212.1"/>
    <property type="molecule type" value="Genomic_DNA"/>
</dbReference>
<gene>
    <name evidence="3" type="ORF">A6A03_03455</name>
</gene>
<name>A0A178M640_9CHLR</name>
<feature type="domain" description="RNase H type-1" evidence="2">
    <location>
        <begin position="61"/>
        <end position="196"/>
    </location>
</feature>
<sequence length="209" mass="23175">MVSRFVRALLHRFGDRCADVQTPPDPVAAPVAAPPVTRLSGDDLPDRRRDLSHPRIQPARLAEWLIVQIDGTPGFPARGMAGLGVLVRSERGAVIRFYAGRAPARTSNEAEYQALIAALRLIRRDFPNRRVRCLTDSQLLVEQLRGAAAVRAEPIRPLYQTARELIDQFPPAAFELVRIPRDLNRLADALAWEALGGRQALLRRAGVGR</sequence>
<dbReference type="PANTHER" id="PTHR46387">
    <property type="entry name" value="POLYNUCLEOTIDYL TRANSFERASE, RIBONUCLEASE H-LIKE SUPERFAMILY PROTEIN"/>
    <property type="match status" value="1"/>
</dbReference>
<dbReference type="GO" id="GO:0003676">
    <property type="term" value="F:nucleic acid binding"/>
    <property type="evidence" value="ECO:0007669"/>
    <property type="project" value="InterPro"/>
</dbReference>
<dbReference type="GO" id="GO:0004523">
    <property type="term" value="F:RNA-DNA hybrid ribonuclease activity"/>
    <property type="evidence" value="ECO:0007669"/>
    <property type="project" value="InterPro"/>
</dbReference>
<feature type="region of interest" description="Disordered" evidence="1">
    <location>
        <begin position="21"/>
        <end position="50"/>
    </location>
</feature>
<protein>
    <recommendedName>
        <fullName evidence="2">RNase H type-1 domain-containing protein</fullName>
    </recommendedName>
</protein>
<dbReference type="InterPro" id="IPR012337">
    <property type="entry name" value="RNaseH-like_sf"/>
</dbReference>
<dbReference type="SUPFAM" id="SSF53098">
    <property type="entry name" value="Ribonuclease H-like"/>
    <property type="match status" value="1"/>
</dbReference>
<organism evidence="3 4">
    <name type="scientific">Chloroflexus islandicus</name>
    <dbReference type="NCBI Taxonomy" id="1707952"/>
    <lineage>
        <taxon>Bacteria</taxon>
        <taxon>Bacillati</taxon>
        <taxon>Chloroflexota</taxon>
        <taxon>Chloroflexia</taxon>
        <taxon>Chloroflexales</taxon>
        <taxon>Chloroflexineae</taxon>
        <taxon>Chloroflexaceae</taxon>
        <taxon>Chloroflexus</taxon>
    </lineage>
</organism>
<proteinExistence type="predicted"/>
<dbReference type="InterPro" id="IPR036397">
    <property type="entry name" value="RNaseH_sf"/>
</dbReference>
<reference evidence="3 4" key="1">
    <citation type="submission" date="2016-04" db="EMBL/GenBank/DDBJ databases">
        <title>Chloroflexus islandicus sp. nov., a thermophilic filamentous anoxygenic phototrophic bacterium from geyser Strokkur (Iceland).</title>
        <authorList>
            <person name="Gaisin V.A."/>
            <person name="Kalashnikov A.M."/>
            <person name="Sukhacheva M.V."/>
            <person name="Grouzdev D.S."/>
            <person name="Ivanov T.M."/>
            <person name="Kuznetsov B."/>
            <person name="Gorlenko V.M."/>
        </authorList>
    </citation>
    <scope>NUCLEOTIDE SEQUENCE [LARGE SCALE GENOMIC DNA]</scope>
    <source>
        <strain evidence="4">isl-2</strain>
    </source>
</reference>
<dbReference type="Proteomes" id="UP000078287">
    <property type="component" value="Unassembled WGS sequence"/>
</dbReference>
<dbReference type="PROSITE" id="PS50879">
    <property type="entry name" value="RNASE_H_1"/>
    <property type="match status" value="1"/>
</dbReference>
<dbReference type="Pfam" id="PF13456">
    <property type="entry name" value="RVT_3"/>
    <property type="match status" value="1"/>
</dbReference>
<keyword evidence="4" id="KW-1185">Reference proteome</keyword>
<dbReference type="CDD" id="cd09279">
    <property type="entry name" value="RNase_HI_like"/>
    <property type="match status" value="1"/>
</dbReference>
<comment type="caution">
    <text evidence="3">The sequence shown here is derived from an EMBL/GenBank/DDBJ whole genome shotgun (WGS) entry which is preliminary data.</text>
</comment>
<dbReference type="AlphaFoldDB" id="A0A178M640"/>
<dbReference type="STRING" id="1707952.A6A03_03455"/>
<feature type="compositionally biased region" description="Basic and acidic residues" evidence="1">
    <location>
        <begin position="40"/>
        <end position="50"/>
    </location>
</feature>
<evidence type="ECO:0000259" key="2">
    <source>
        <dbReference type="PROSITE" id="PS50879"/>
    </source>
</evidence>
<feature type="compositionally biased region" description="Low complexity" evidence="1">
    <location>
        <begin position="28"/>
        <end position="37"/>
    </location>
</feature>
<dbReference type="PANTHER" id="PTHR46387:SF2">
    <property type="entry name" value="RIBONUCLEASE HI"/>
    <property type="match status" value="1"/>
</dbReference>
<accession>A0A178M640</accession>
<dbReference type="OrthoDB" id="7845843at2"/>